<evidence type="ECO:0000256" key="1">
    <source>
        <dbReference type="ARBA" id="ARBA00023002"/>
    </source>
</evidence>
<comment type="caution">
    <text evidence="4">The sequence shown here is derived from an EMBL/GenBank/DDBJ whole genome shotgun (WGS) entry which is preliminary data.</text>
</comment>
<evidence type="ECO:0008006" key="7">
    <source>
        <dbReference type="Google" id="ProtNLM"/>
    </source>
</evidence>
<dbReference type="InterPro" id="IPR039697">
    <property type="entry name" value="Alcohol_dehydrogenase_Fe"/>
</dbReference>
<proteinExistence type="predicted"/>
<dbReference type="Proteomes" id="UP000663829">
    <property type="component" value="Unassembled WGS sequence"/>
</dbReference>
<dbReference type="SUPFAM" id="SSF56796">
    <property type="entry name" value="Dehydroquinate synthase-like"/>
    <property type="match status" value="1"/>
</dbReference>
<dbReference type="InterPro" id="IPR056798">
    <property type="entry name" value="ADH_Fe_C"/>
</dbReference>
<dbReference type="EMBL" id="CAJNOQ010018525">
    <property type="protein sequence ID" value="CAF1430908.1"/>
    <property type="molecule type" value="Genomic_DNA"/>
</dbReference>
<evidence type="ECO:0000259" key="3">
    <source>
        <dbReference type="Pfam" id="PF25137"/>
    </source>
</evidence>
<dbReference type="AlphaFoldDB" id="A0A815MX34"/>
<dbReference type="EMBL" id="CAJOBC010083959">
    <property type="protein sequence ID" value="CAF4309661.1"/>
    <property type="molecule type" value="Genomic_DNA"/>
</dbReference>
<dbReference type="CDD" id="cd08192">
    <property type="entry name" value="MAR-like"/>
    <property type="match status" value="1"/>
</dbReference>
<name>A0A815MX34_9BILA</name>
<dbReference type="PANTHER" id="PTHR11496:SF97">
    <property type="entry name" value="ALCOHOL DEHYDROGENASE IRON-TYPE_GLYCEROL DEHYDROGENASE GLDA DOMAIN-CONTAINING PROTEIN"/>
    <property type="match status" value="1"/>
</dbReference>
<feature type="domain" description="Alcohol dehydrogenase iron-type/glycerol dehydrogenase GldA" evidence="2">
    <location>
        <begin position="19"/>
        <end position="162"/>
    </location>
</feature>
<dbReference type="InterPro" id="IPR001670">
    <property type="entry name" value="ADH_Fe/GldA"/>
</dbReference>
<feature type="domain" description="Fe-containing alcohol dehydrogenase-like C-terminal" evidence="3">
    <location>
        <begin position="176"/>
        <end position="351"/>
    </location>
</feature>
<keyword evidence="6" id="KW-1185">Reference proteome</keyword>
<evidence type="ECO:0000259" key="2">
    <source>
        <dbReference type="Pfam" id="PF00465"/>
    </source>
</evidence>
<reference evidence="4" key="1">
    <citation type="submission" date="2021-02" db="EMBL/GenBank/DDBJ databases">
        <authorList>
            <person name="Nowell W R."/>
        </authorList>
    </citation>
    <scope>NUCLEOTIDE SEQUENCE</scope>
</reference>
<evidence type="ECO:0000313" key="5">
    <source>
        <dbReference type="EMBL" id="CAF4309661.1"/>
    </source>
</evidence>
<dbReference type="Gene3D" id="1.20.1090.10">
    <property type="entry name" value="Dehydroquinate synthase-like - alpha domain"/>
    <property type="match status" value="1"/>
</dbReference>
<dbReference type="GO" id="GO:0046872">
    <property type="term" value="F:metal ion binding"/>
    <property type="evidence" value="ECO:0007669"/>
    <property type="project" value="InterPro"/>
</dbReference>
<accession>A0A815MX34</accession>
<evidence type="ECO:0000313" key="4">
    <source>
        <dbReference type="EMBL" id="CAF1430908.1"/>
    </source>
</evidence>
<gene>
    <name evidence="4" type="ORF">GPM918_LOCUS34001</name>
    <name evidence="5" type="ORF">SRO942_LOCUS34697</name>
</gene>
<dbReference type="GO" id="GO:0005739">
    <property type="term" value="C:mitochondrion"/>
    <property type="evidence" value="ECO:0007669"/>
    <property type="project" value="TreeGrafter"/>
</dbReference>
<sequence>MEGRWKPFLLRSLTCGKVSTELPEQMKGLNGSKAYIITGHSLKTKTPVVSQIESILGSSHAGTSSSIQQHAPIKGINEAMEAVEQTGADILISVGGGSPIDAAKVIIYRLHEKNPGIWLPHIAIPTTLSAAECNVIAGYTSEDGRKLSVQDPHLSPSAIIYDAELAKYTPQKLWLSSGMRAVDHSIEILYHPEALDIPTKRLALEALRDLYTYLPKSKEAPEDLKIISHLQMAAFASLFSLGQVSTGLGLSHAIGHALGASYGIPHGITSCLTLSLVIELKSKYQESASQLARALPYIGMESCGNSEKDAQTLAFAVDNLVKNLGLKTTLNEYKVPRDQAEIITERALKKRDDPARDRVLELVQKLW</sequence>
<organism evidence="4 6">
    <name type="scientific">Didymodactylos carnosus</name>
    <dbReference type="NCBI Taxonomy" id="1234261"/>
    <lineage>
        <taxon>Eukaryota</taxon>
        <taxon>Metazoa</taxon>
        <taxon>Spiralia</taxon>
        <taxon>Gnathifera</taxon>
        <taxon>Rotifera</taxon>
        <taxon>Eurotatoria</taxon>
        <taxon>Bdelloidea</taxon>
        <taxon>Philodinida</taxon>
        <taxon>Philodinidae</taxon>
        <taxon>Didymodactylos</taxon>
    </lineage>
</organism>
<keyword evidence="1" id="KW-0560">Oxidoreductase</keyword>
<dbReference type="InterPro" id="IPR018211">
    <property type="entry name" value="ADH_Fe_CS"/>
</dbReference>
<dbReference type="Pfam" id="PF25137">
    <property type="entry name" value="ADH_Fe_C"/>
    <property type="match status" value="1"/>
</dbReference>
<dbReference type="Pfam" id="PF00465">
    <property type="entry name" value="Fe-ADH"/>
    <property type="match status" value="1"/>
</dbReference>
<dbReference type="OrthoDB" id="9999187at2759"/>
<protein>
    <recommendedName>
        <fullName evidence="7">Alcohol dehydrogenase iron-type/glycerol dehydrogenase GldA domain-containing protein</fullName>
    </recommendedName>
</protein>
<evidence type="ECO:0000313" key="6">
    <source>
        <dbReference type="Proteomes" id="UP000663829"/>
    </source>
</evidence>
<dbReference type="PROSITE" id="PS00060">
    <property type="entry name" value="ADH_IRON_2"/>
    <property type="match status" value="1"/>
</dbReference>
<dbReference type="Gene3D" id="3.40.50.1970">
    <property type="match status" value="1"/>
</dbReference>
<dbReference type="PANTHER" id="PTHR11496">
    <property type="entry name" value="ALCOHOL DEHYDROGENASE"/>
    <property type="match status" value="1"/>
</dbReference>
<dbReference type="GO" id="GO:0004022">
    <property type="term" value="F:alcohol dehydrogenase (NAD+) activity"/>
    <property type="evidence" value="ECO:0007669"/>
    <property type="project" value="TreeGrafter"/>
</dbReference>
<dbReference type="Proteomes" id="UP000681722">
    <property type="component" value="Unassembled WGS sequence"/>
</dbReference>